<reference evidence="3 4" key="1">
    <citation type="submission" date="2024-01" db="EMBL/GenBank/DDBJ databases">
        <title>Comparative genomics of Cryptococcus and Kwoniella reveals pathogenesis evolution and contrasting modes of karyotype evolution via chromosome fusion or intercentromeric recombination.</title>
        <authorList>
            <person name="Coelho M.A."/>
            <person name="David-Palma M."/>
            <person name="Shea T."/>
            <person name="Bowers K."/>
            <person name="McGinley-Smith S."/>
            <person name="Mohammad A.W."/>
            <person name="Gnirke A."/>
            <person name="Yurkov A.M."/>
            <person name="Nowrousian M."/>
            <person name="Sun S."/>
            <person name="Cuomo C.A."/>
            <person name="Heitman J."/>
        </authorList>
    </citation>
    <scope>NUCLEOTIDE SEQUENCE [LARGE SCALE GENOMIC DNA]</scope>
    <source>
        <strain evidence="3 4">PYCC6329</strain>
    </source>
</reference>
<dbReference type="EMBL" id="CP144089">
    <property type="protein sequence ID" value="WWD02166.1"/>
    <property type="molecule type" value="Genomic_DNA"/>
</dbReference>
<sequence length="561" mass="61551">MSEFPQVDVKSLKVAELKEELTKRGLETKGLKKDLADRLQAFQDSDSQSQKEDATKGGDAKAAITETTTKDEEQEEGVGRTMLDGYPEDPSTQHHPSTPGDVTKDEISTEPAALDEEVAKVVAEEEAKAVLSPTPSPPRRLSPIPTQKEESQEVGVGKVMVDGYPENPSTQHHQIKADRSIEQVEPKVLDAEVAKVVAAQETKEISLEKATPSPPNRLSPLPKLEDQKDEDEDMQIDKDEEDENGGEQSKKRPRSNSPDGNAKRQKIELPSTLSHIKEPPTSVLYINNLKRPLLHSTLHSYLTPASTSSSAKLPTAKMPFASEEYEGLWLSGVKSHAYATYSSVEEAIKIAEKVENTKWPEDTGDVLKIHFIPEDKLLDLVEQEEQAWANGRKKLDLNVREDGGWIFELSGAGRLGRIPPPPRDLPMRIERIHPAKVEVGSGNGPIAVPLTGGRGAPGLGPGPRAPLTGVNAINPTGPVRGQVMGIRGRANNILPLPHGGRGVGIPPRDNRDRTYDKNGTGEGLRGWSDEKHKEREIMKMRPTRFRPRLFWKKGPGALEGI</sequence>
<dbReference type="InterPro" id="IPR034257">
    <property type="entry name" value="Acinus_RRM"/>
</dbReference>
<accession>A0AAX4K6Q4</accession>
<feature type="compositionally biased region" description="Basic and acidic residues" evidence="1">
    <location>
        <begin position="49"/>
        <end position="59"/>
    </location>
</feature>
<dbReference type="InterPro" id="IPR012677">
    <property type="entry name" value="Nucleotide-bd_a/b_plait_sf"/>
</dbReference>
<gene>
    <name evidence="3" type="ORF">V865_000204</name>
</gene>
<dbReference type="SUPFAM" id="SSF68906">
    <property type="entry name" value="SAP domain"/>
    <property type="match status" value="1"/>
</dbReference>
<keyword evidence="4" id="KW-1185">Reference proteome</keyword>
<feature type="region of interest" description="Disordered" evidence="1">
    <location>
        <begin position="126"/>
        <end position="154"/>
    </location>
</feature>
<feature type="domain" description="SAP" evidence="2">
    <location>
        <begin position="9"/>
        <end position="43"/>
    </location>
</feature>
<dbReference type="PROSITE" id="PS50800">
    <property type="entry name" value="SAP"/>
    <property type="match status" value="1"/>
</dbReference>
<dbReference type="GeneID" id="91099008"/>
<dbReference type="Gene3D" id="3.30.70.330">
    <property type="match status" value="1"/>
</dbReference>
<feature type="region of interest" description="Disordered" evidence="1">
    <location>
        <begin position="42"/>
        <end position="114"/>
    </location>
</feature>
<dbReference type="RefSeq" id="XP_066080133.1">
    <property type="nucleotide sequence ID" value="XM_066224036.1"/>
</dbReference>
<dbReference type="Gene3D" id="1.10.720.30">
    <property type="entry name" value="SAP domain"/>
    <property type="match status" value="1"/>
</dbReference>
<dbReference type="KEGG" id="ker:91099008"/>
<dbReference type="CDD" id="cd12432">
    <property type="entry name" value="RRM_ACINU"/>
    <property type="match status" value="1"/>
</dbReference>
<evidence type="ECO:0000313" key="4">
    <source>
        <dbReference type="Proteomes" id="UP001358614"/>
    </source>
</evidence>
<proteinExistence type="predicted"/>
<feature type="compositionally biased region" description="Acidic residues" evidence="1">
    <location>
        <begin position="227"/>
        <end position="245"/>
    </location>
</feature>
<protein>
    <recommendedName>
        <fullName evidence="2">SAP domain-containing protein</fullName>
    </recommendedName>
</protein>
<evidence type="ECO:0000256" key="1">
    <source>
        <dbReference type="SAM" id="MobiDB-lite"/>
    </source>
</evidence>
<dbReference type="InterPro" id="IPR036361">
    <property type="entry name" value="SAP_dom_sf"/>
</dbReference>
<dbReference type="PANTHER" id="PTHR47031:SF3">
    <property type="entry name" value="SAP DOMAIN-CONTAINING PROTEIN"/>
    <property type="match status" value="1"/>
</dbReference>
<dbReference type="SMART" id="SM00513">
    <property type="entry name" value="SAP"/>
    <property type="match status" value="1"/>
</dbReference>
<evidence type="ECO:0000313" key="3">
    <source>
        <dbReference type="EMBL" id="WWD02166.1"/>
    </source>
</evidence>
<dbReference type="Pfam" id="PF02037">
    <property type="entry name" value="SAP"/>
    <property type="match status" value="1"/>
</dbReference>
<dbReference type="PANTHER" id="PTHR47031">
    <property type="entry name" value="SAP DNA-BINDING DOMAIN-CONTAINING PROTEIN"/>
    <property type="match status" value="1"/>
</dbReference>
<name>A0AAX4K6Q4_9TREE</name>
<organism evidence="3 4">
    <name type="scientific">Kwoniella europaea PYCC6329</name>
    <dbReference type="NCBI Taxonomy" id="1423913"/>
    <lineage>
        <taxon>Eukaryota</taxon>
        <taxon>Fungi</taxon>
        <taxon>Dikarya</taxon>
        <taxon>Basidiomycota</taxon>
        <taxon>Agaricomycotina</taxon>
        <taxon>Tremellomycetes</taxon>
        <taxon>Tremellales</taxon>
        <taxon>Cryptococcaceae</taxon>
        <taxon>Kwoniella</taxon>
    </lineage>
</organism>
<dbReference type="Proteomes" id="UP001358614">
    <property type="component" value="Chromosome 1"/>
</dbReference>
<dbReference type="AlphaFoldDB" id="A0AAX4K6Q4"/>
<feature type="region of interest" description="Disordered" evidence="1">
    <location>
        <begin position="491"/>
        <end position="527"/>
    </location>
</feature>
<evidence type="ECO:0000259" key="2">
    <source>
        <dbReference type="PROSITE" id="PS50800"/>
    </source>
</evidence>
<dbReference type="InterPro" id="IPR003034">
    <property type="entry name" value="SAP_dom"/>
</dbReference>
<feature type="region of interest" description="Disordered" evidence="1">
    <location>
        <begin position="201"/>
        <end position="274"/>
    </location>
</feature>